<dbReference type="AlphaFoldDB" id="A0A5D3DCR5"/>
<comment type="caution">
    <text evidence="2">The sequence shown here is derived from an EMBL/GenBank/DDBJ whole genome shotgun (WGS) entry which is preliminary data.</text>
</comment>
<organism evidence="2 4">
    <name type="scientific">Cucumis melo var. makuwa</name>
    <name type="common">Oriental melon</name>
    <dbReference type="NCBI Taxonomy" id="1194695"/>
    <lineage>
        <taxon>Eukaryota</taxon>
        <taxon>Viridiplantae</taxon>
        <taxon>Streptophyta</taxon>
        <taxon>Embryophyta</taxon>
        <taxon>Tracheophyta</taxon>
        <taxon>Spermatophyta</taxon>
        <taxon>Magnoliopsida</taxon>
        <taxon>eudicotyledons</taxon>
        <taxon>Gunneridae</taxon>
        <taxon>Pentapetalae</taxon>
        <taxon>rosids</taxon>
        <taxon>fabids</taxon>
        <taxon>Cucurbitales</taxon>
        <taxon>Cucurbitaceae</taxon>
        <taxon>Benincaseae</taxon>
        <taxon>Cucumis</taxon>
    </lineage>
</organism>
<dbReference type="OrthoDB" id="595759at2759"/>
<evidence type="ECO:0000313" key="2">
    <source>
        <dbReference type="EMBL" id="TYK21366.1"/>
    </source>
</evidence>
<protein>
    <submittedName>
        <fullName evidence="2">Retrotransposon protein</fullName>
    </submittedName>
</protein>
<dbReference type="Proteomes" id="UP000321947">
    <property type="component" value="Unassembled WGS sequence"/>
</dbReference>
<proteinExistence type="predicted"/>
<name>A0A5D3DCR5_CUCMM</name>
<evidence type="ECO:0000313" key="3">
    <source>
        <dbReference type="Proteomes" id="UP000321393"/>
    </source>
</evidence>
<dbReference type="EMBL" id="SSTE01011134">
    <property type="protein sequence ID" value="KAA0051872.1"/>
    <property type="molecule type" value="Genomic_DNA"/>
</dbReference>
<dbReference type="EMBL" id="SSTD01005662">
    <property type="protein sequence ID" value="TYK21366.1"/>
    <property type="molecule type" value="Genomic_DNA"/>
</dbReference>
<accession>A0A5D3DCR5</accession>
<dbReference type="Proteomes" id="UP000321393">
    <property type="component" value="Unassembled WGS sequence"/>
</dbReference>
<evidence type="ECO:0000313" key="1">
    <source>
        <dbReference type="EMBL" id="KAA0051872.1"/>
    </source>
</evidence>
<evidence type="ECO:0000313" key="4">
    <source>
        <dbReference type="Proteomes" id="UP000321947"/>
    </source>
</evidence>
<gene>
    <name evidence="2" type="ORF">E5676_scaffold609G00040</name>
    <name evidence="1" type="ORF">E6C27_scaffold60G003140</name>
</gene>
<sequence length="143" mass="16174">MHHYRKGCIRRLGEGTIFLPCLFRYSFIIKHKLTPSTLALEQSHLATKGLLNRSFSHYYDLSYVFGRDYATGGRSETFADVGSNDPFGYEEFTTGDGNDMEIRTMFKQGLNMSLDEFMRSHPGSQVMVEMLQAGQRGRGAASL</sequence>
<reference evidence="3 4" key="1">
    <citation type="submission" date="2019-08" db="EMBL/GenBank/DDBJ databases">
        <title>Draft genome sequences of two oriental melons (Cucumis melo L. var makuwa).</title>
        <authorList>
            <person name="Kwon S.-Y."/>
        </authorList>
    </citation>
    <scope>NUCLEOTIDE SEQUENCE [LARGE SCALE GENOMIC DNA]</scope>
    <source>
        <strain evidence="4">cv. Chang Bougi</strain>
        <strain evidence="3">cv. SW 3</strain>
        <tissue evidence="2">Leaf</tissue>
    </source>
</reference>